<keyword evidence="4" id="KW-0067">ATP-binding</keyword>
<feature type="domain" description="Histidine kinase/HSP90-like ATPase" evidence="3">
    <location>
        <begin position="140"/>
        <end position="247"/>
    </location>
</feature>
<comment type="caution">
    <text evidence="4">The sequence shown here is derived from an EMBL/GenBank/DDBJ whole genome shotgun (WGS) entry which is preliminary data.</text>
</comment>
<reference evidence="4 5" key="1">
    <citation type="submission" date="2024-09" db="EMBL/GenBank/DDBJ databases">
        <authorList>
            <person name="Sun Q."/>
            <person name="Mori K."/>
        </authorList>
    </citation>
    <scope>NUCLEOTIDE SEQUENCE [LARGE SCALE GENOMIC DNA]</scope>
    <source>
        <strain evidence="4 5">JCM 3028</strain>
    </source>
</reference>
<dbReference type="EMBL" id="JBHMBS010000019">
    <property type="protein sequence ID" value="MFB9679892.1"/>
    <property type="molecule type" value="Genomic_DNA"/>
</dbReference>
<dbReference type="PANTHER" id="PTHR35526:SF3">
    <property type="entry name" value="ANTI-SIGMA-F FACTOR RSBW"/>
    <property type="match status" value="1"/>
</dbReference>
<feature type="region of interest" description="Disordered" evidence="2">
    <location>
        <begin position="1"/>
        <end position="39"/>
    </location>
</feature>
<dbReference type="InterPro" id="IPR036890">
    <property type="entry name" value="HATPase_C_sf"/>
</dbReference>
<evidence type="ECO:0000313" key="5">
    <source>
        <dbReference type="Proteomes" id="UP001589610"/>
    </source>
</evidence>
<dbReference type="Proteomes" id="UP001589610">
    <property type="component" value="Unassembled WGS sequence"/>
</dbReference>
<gene>
    <name evidence="4" type="ORF">ACFFRH_30795</name>
</gene>
<keyword evidence="1" id="KW-0418">Kinase</keyword>
<keyword evidence="1" id="KW-0808">Transferase</keyword>
<evidence type="ECO:0000256" key="2">
    <source>
        <dbReference type="SAM" id="MobiDB-lite"/>
    </source>
</evidence>
<keyword evidence="5" id="KW-1185">Reference proteome</keyword>
<dbReference type="InterPro" id="IPR050267">
    <property type="entry name" value="Anti-sigma-factor_SerPK"/>
</dbReference>
<dbReference type="GO" id="GO:0005524">
    <property type="term" value="F:ATP binding"/>
    <property type="evidence" value="ECO:0007669"/>
    <property type="project" value="UniProtKB-KW"/>
</dbReference>
<evidence type="ECO:0000313" key="4">
    <source>
        <dbReference type="EMBL" id="MFB9679892.1"/>
    </source>
</evidence>
<feature type="compositionally biased region" description="Basic and acidic residues" evidence="2">
    <location>
        <begin position="117"/>
        <end position="127"/>
    </location>
</feature>
<evidence type="ECO:0000256" key="1">
    <source>
        <dbReference type="ARBA" id="ARBA00022527"/>
    </source>
</evidence>
<dbReference type="InterPro" id="IPR003594">
    <property type="entry name" value="HATPase_dom"/>
</dbReference>
<evidence type="ECO:0000259" key="3">
    <source>
        <dbReference type="Pfam" id="PF13581"/>
    </source>
</evidence>
<feature type="compositionally biased region" description="Pro residues" evidence="2">
    <location>
        <begin position="102"/>
        <end position="113"/>
    </location>
</feature>
<dbReference type="CDD" id="cd16936">
    <property type="entry name" value="HATPase_RsbW-like"/>
    <property type="match status" value="1"/>
</dbReference>
<dbReference type="PANTHER" id="PTHR35526">
    <property type="entry name" value="ANTI-SIGMA-F FACTOR RSBW-RELATED"/>
    <property type="match status" value="1"/>
</dbReference>
<dbReference type="Gene3D" id="3.30.565.10">
    <property type="entry name" value="Histidine kinase-like ATPase, C-terminal domain"/>
    <property type="match status" value="1"/>
</dbReference>
<dbReference type="RefSeq" id="WP_344747211.1">
    <property type="nucleotide sequence ID" value="NZ_BAAAWW010000121.1"/>
</dbReference>
<protein>
    <submittedName>
        <fullName evidence="4">ATP-binding protein</fullName>
    </submittedName>
</protein>
<proteinExistence type="predicted"/>
<keyword evidence="4" id="KW-0547">Nucleotide-binding</keyword>
<sequence length="262" mass="28938">MNGREPQPRQSGRHRRGTASEQVGSRPWDPAERAAAEQLDQVEPAWTVWYGPGTRHFHAVAVWPASAPLIVRARTADELRDLMREAEHSTPPPRGGTMPETPDTPHPPDPPYGPRASADRHLPDDPRTVYWDLPHDLPIVGKARAMAGETLAAWALHHLVDDVVLVVGELLANAIVHGEPVVRLSLWASPDEFQVQVTDRGPGRPRHLALDPESPHGRGLAIVRALAHDTGVTPLPNRPGKTVWARWRLPSRDVQPTSRTSR</sequence>
<name>A0ABV5TLK0_9ACTN</name>
<accession>A0ABV5TLK0</accession>
<dbReference type="Pfam" id="PF13581">
    <property type="entry name" value="HATPase_c_2"/>
    <property type="match status" value="1"/>
</dbReference>
<organism evidence="4 5">
    <name type="scientific">Streptosporangium vulgare</name>
    <dbReference type="NCBI Taxonomy" id="46190"/>
    <lineage>
        <taxon>Bacteria</taxon>
        <taxon>Bacillati</taxon>
        <taxon>Actinomycetota</taxon>
        <taxon>Actinomycetes</taxon>
        <taxon>Streptosporangiales</taxon>
        <taxon>Streptosporangiaceae</taxon>
        <taxon>Streptosporangium</taxon>
    </lineage>
</organism>
<keyword evidence="1" id="KW-0723">Serine/threonine-protein kinase</keyword>
<feature type="region of interest" description="Disordered" evidence="2">
    <location>
        <begin position="85"/>
        <end position="127"/>
    </location>
</feature>
<dbReference type="SUPFAM" id="SSF55874">
    <property type="entry name" value="ATPase domain of HSP90 chaperone/DNA topoisomerase II/histidine kinase"/>
    <property type="match status" value="1"/>
</dbReference>